<name>A0A915DCI0_9BILA</name>
<keyword evidence="4" id="KW-0560">Oxidoreductase</keyword>
<evidence type="ECO:0000313" key="6">
    <source>
        <dbReference type="WBParaSite" id="jg18426"/>
    </source>
</evidence>
<dbReference type="InterPro" id="IPR002401">
    <property type="entry name" value="Cyt_P450_E_grp-I"/>
</dbReference>
<proteinExistence type="inferred from homology"/>
<dbReference type="GO" id="GO:0016712">
    <property type="term" value="F:oxidoreductase activity, acting on paired donors, with incorporation or reduction of molecular oxygen, reduced flavin or flavoprotein as one donor, and incorporation of one atom of oxygen"/>
    <property type="evidence" value="ECO:0007669"/>
    <property type="project" value="TreeGrafter"/>
</dbReference>
<accession>A0A915DCI0</accession>
<dbReference type="InterPro" id="IPR050182">
    <property type="entry name" value="Cytochrome_P450_fam2"/>
</dbReference>
<dbReference type="GO" id="GO:0006082">
    <property type="term" value="P:organic acid metabolic process"/>
    <property type="evidence" value="ECO:0007669"/>
    <property type="project" value="TreeGrafter"/>
</dbReference>
<evidence type="ECO:0000256" key="4">
    <source>
        <dbReference type="ARBA" id="ARBA00023033"/>
    </source>
</evidence>
<dbReference type="SUPFAM" id="SSF48264">
    <property type="entry name" value="Cytochrome P450"/>
    <property type="match status" value="1"/>
</dbReference>
<dbReference type="GO" id="GO:0020037">
    <property type="term" value="F:heme binding"/>
    <property type="evidence" value="ECO:0007669"/>
    <property type="project" value="InterPro"/>
</dbReference>
<sequence>MLEVDSGRYHLSPLIDVAVGSVINQFTFGFRFIGEARKEFDEMKAVMDEQMQGFVHPITSIVLAMPTLRHLPVFSYYFKLFEKELLDSMAFLIVKLRKQSGNGKKETTSNTLKFLVLYMIVFPEVQTKMQQELDRVIGDNEDGSKRICLADKVKLPYTNAVIHETQRFCNLLPMNLLHRTTKDVECGGFKIAKGTKIVPVISSVLYDERIFPEPTNLSQNALFKMDSSRNTKSSFHFL</sequence>
<evidence type="ECO:0000313" key="5">
    <source>
        <dbReference type="Proteomes" id="UP000887574"/>
    </source>
</evidence>
<evidence type="ECO:0000256" key="2">
    <source>
        <dbReference type="ARBA" id="ARBA00022723"/>
    </source>
</evidence>
<keyword evidence="4" id="KW-0503">Monooxygenase</keyword>
<dbReference type="PANTHER" id="PTHR24300:SF375">
    <property type="entry name" value="CYTOCHROME P450 FAMILY"/>
    <property type="match status" value="1"/>
</dbReference>
<dbReference type="GO" id="GO:0006805">
    <property type="term" value="P:xenobiotic metabolic process"/>
    <property type="evidence" value="ECO:0007669"/>
    <property type="project" value="TreeGrafter"/>
</dbReference>
<dbReference type="GO" id="GO:0005737">
    <property type="term" value="C:cytoplasm"/>
    <property type="evidence" value="ECO:0007669"/>
    <property type="project" value="TreeGrafter"/>
</dbReference>
<evidence type="ECO:0000256" key="1">
    <source>
        <dbReference type="ARBA" id="ARBA00010617"/>
    </source>
</evidence>
<dbReference type="InterPro" id="IPR036396">
    <property type="entry name" value="Cyt_P450_sf"/>
</dbReference>
<keyword evidence="5" id="KW-1185">Reference proteome</keyword>
<dbReference type="Proteomes" id="UP000887574">
    <property type="component" value="Unplaced"/>
</dbReference>
<organism evidence="5 6">
    <name type="scientific">Ditylenchus dipsaci</name>
    <dbReference type="NCBI Taxonomy" id="166011"/>
    <lineage>
        <taxon>Eukaryota</taxon>
        <taxon>Metazoa</taxon>
        <taxon>Ecdysozoa</taxon>
        <taxon>Nematoda</taxon>
        <taxon>Chromadorea</taxon>
        <taxon>Rhabditida</taxon>
        <taxon>Tylenchina</taxon>
        <taxon>Tylenchomorpha</taxon>
        <taxon>Sphaerularioidea</taxon>
        <taxon>Anguinidae</taxon>
        <taxon>Anguininae</taxon>
        <taxon>Ditylenchus</taxon>
    </lineage>
</organism>
<dbReference type="GO" id="GO:0005506">
    <property type="term" value="F:iron ion binding"/>
    <property type="evidence" value="ECO:0007669"/>
    <property type="project" value="InterPro"/>
</dbReference>
<dbReference type="Pfam" id="PF00067">
    <property type="entry name" value="p450"/>
    <property type="match status" value="1"/>
</dbReference>
<dbReference type="AlphaFoldDB" id="A0A915DCI0"/>
<keyword evidence="3" id="KW-0408">Iron</keyword>
<dbReference type="WBParaSite" id="jg18426">
    <property type="protein sequence ID" value="jg18426"/>
    <property type="gene ID" value="jg18426"/>
</dbReference>
<dbReference type="PRINTS" id="PR00463">
    <property type="entry name" value="EP450I"/>
</dbReference>
<dbReference type="InterPro" id="IPR001128">
    <property type="entry name" value="Cyt_P450"/>
</dbReference>
<dbReference type="Gene3D" id="1.10.630.10">
    <property type="entry name" value="Cytochrome P450"/>
    <property type="match status" value="2"/>
</dbReference>
<evidence type="ECO:0000256" key="3">
    <source>
        <dbReference type="ARBA" id="ARBA00023004"/>
    </source>
</evidence>
<comment type="similarity">
    <text evidence="1">Belongs to the cytochrome P450 family.</text>
</comment>
<keyword evidence="2" id="KW-0479">Metal-binding</keyword>
<dbReference type="PANTHER" id="PTHR24300">
    <property type="entry name" value="CYTOCHROME P450 508A4-RELATED"/>
    <property type="match status" value="1"/>
</dbReference>
<protein>
    <submittedName>
        <fullName evidence="6">Cytochrome P450</fullName>
    </submittedName>
</protein>
<reference evidence="6" key="1">
    <citation type="submission" date="2022-11" db="UniProtKB">
        <authorList>
            <consortium name="WormBaseParasite"/>
        </authorList>
    </citation>
    <scope>IDENTIFICATION</scope>
</reference>